<evidence type="ECO:0000256" key="2">
    <source>
        <dbReference type="ARBA" id="ARBA00022518"/>
    </source>
</evidence>
<comment type="subcellular location">
    <subcellularLocation>
        <location evidence="16 17">Host cytoplasm</location>
    </subcellularLocation>
    <subcellularLocation>
        <location evidence="16 17">Host nucleus</location>
    </subcellularLocation>
</comment>
<sequence>MGTSLPLKLDDYCKHYGISFFNLRLRCIFCKHWIDTVQLAAFHVKRLTLLWRNDVCFACCTPCLTLSARYERERFYQCSVKSDFLEDILHKPLADIVIRCVDCLCMLDLIEKIEHLLLDRPFHLIRGYWRGTCRNCKRQ</sequence>
<feature type="zinc finger region" evidence="16">
    <location>
        <begin position="27"/>
        <end position="63"/>
    </location>
</feature>
<dbReference type="GO" id="GO:0042025">
    <property type="term" value="C:host cell nucleus"/>
    <property type="evidence" value="ECO:0007669"/>
    <property type="project" value="UniProtKB-SubCell"/>
</dbReference>
<keyword evidence="15 16" id="KW-1119">Modulation of host cell apoptosis by virus</keyword>
<evidence type="ECO:0000256" key="14">
    <source>
        <dbReference type="ARBA" id="ARBA00023280"/>
    </source>
</evidence>
<organism evidence="18">
    <name type="scientific">Gammapapillomavirus 12</name>
    <dbReference type="NCBI Taxonomy" id="1513257"/>
    <lineage>
        <taxon>Viruses</taxon>
        <taxon>Monodnaviria</taxon>
        <taxon>Shotokuvirae</taxon>
        <taxon>Cossaviricota</taxon>
        <taxon>Papovaviricetes</taxon>
        <taxon>Zurhausenvirales</taxon>
        <taxon>Papillomaviridae</taxon>
        <taxon>Firstpapillomavirinae</taxon>
        <taxon>Gammapapillomavirus</taxon>
    </lineage>
</organism>
<evidence type="ECO:0000256" key="11">
    <source>
        <dbReference type="ARBA" id="ARBA00023159"/>
    </source>
</evidence>
<comment type="caution">
    <text evidence="16">Lacks conserved residue(s) required for the propagation of feature annotation.</text>
</comment>
<keyword evidence="8 16" id="KW-0862">Zinc</keyword>
<dbReference type="Pfam" id="PF00518">
    <property type="entry name" value="E6"/>
    <property type="match status" value="1"/>
</dbReference>
<reference evidence="18" key="1">
    <citation type="journal article" date="2018" name="MSphere">
        <title>Metagenomic Discovery of 83 New Human Papillomavirus Types in Patients with Immunodeficiency.</title>
        <authorList>
            <person name="Pastrana D.V."/>
            <person name="Peretti A."/>
            <person name="Welch N.L."/>
            <person name="Borgogna C."/>
            <person name="Olivero C."/>
            <person name="Badolato R."/>
            <person name="Notarangelo L.D."/>
            <person name="Gariglio M."/>
            <person name="FitzGerald P.C."/>
            <person name="McIntosh C.E."/>
            <person name="Reeves J."/>
            <person name="Starrett G.J."/>
            <person name="Bliskovsky V."/>
            <person name="Velez D."/>
            <person name="Brownell I."/>
            <person name="Yarchoan R."/>
            <person name="Wyvill K.M."/>
            <person name="Uldrick T.S."/>
            <person name="Maldarelli F."/>
            <person name="Lisco A."/>
            <person name="Sereti I."/>
            <person name="Gonzalez C.M."/>
            <person name="Androphy E.J."/>
            <person name="McBride A.A."/>
            <person name="Van Doorslaer K."/>
            <person name="Garcia F."/>
            <person name="Dvoretzky I."/>
            <person name="Liu J.S."/>
            <person name="Han J."/>
            <person name="Murphy P.M."/>
            <person name="McDermott D.H."/>
            <person name="Buck C.B."/>
        </authorList>
    </citation>
    <scope>NUCLEOTIDE SEQUENCE</scope>
    <source>
        <strain evidence="18">Gamma12_w07c68b</strain>
    </source>
</reference>
<dbReference type="Gene3D" id="3.30.240.40">
    <property type="entry name" value="E6 early regulatory protein"/>
    <property type="match status" value="2"/>
</dbReference>
<dbReference type="GO" id="GO:0052150">
    <property type="term" value="P:symbiont-mediated perturbation of host apoptosis"/>
    <property type="evidence" value="ECO:0007669"/>
    <property type="project" value="UniProtKB-KW"/>
</dbReference>
<dbReference type="GO" id="GO:0030430">
    <property type="term" value="C:host cell cytoplasm"/>
    <property type="evidence" value="ECO:0007669"/>
    <property type="project" value="UniProtKB-SubCell"/>
</dbReference>
<dbReference type="GO" id="GO:0008270">
    <property type="term" value="F:zinc ion binding"/>
    <property type="evidence" value="ECO:0007669"/>
    <property type="project" value="UniProtKB-KW"/>
</dbReference>
<dbReference type="SUPFAM" id="SSF161229">
    <property type="entry name" value="E6 C-terminal domain-like"/>
    <property type="match status" value="2"/>
</dbReference>
<evidence type="ECO:0000256" key="9">
    <source>
        <dbReference type="ARBA" id="ARBA00023015"/>
    </source>
</evidence>
<evidence type="ECO:0000313" key="18">
    <source>
        <dbReference type="EMBL" id="ATQ38359.1"/>
    </source>
</evidence>
<dbReference type="InterPro" id="IPR001334">
    <property type="entry name" value="E6"/>
</dbReference>
<dbReference type="GO" id="GO:0006355">
    <property type="term" value="P:regulation of DNA-templated transcription"/>
    <property type="evidence" value="ECO:0007669"/>
    <property type="project" value="UniProtKB-UniRule"/>
</dbReference>
<comment type="similarity">
    <text evidence="1 16 17">Belongs to the papillomaviridae E6 protein family.</text>
</comment>
<dbReference type="Proteomes" id="UP000290645">
    <property type="component" value="Segment"/>
</dbReference>
<dbReference type="GO" id="GO:0052170">
    <property type="term" value="P:symbiont-mediated suppression of host innate immune response"/>
    <property type="evidence" value="ECO:0007669"/>
    <property type="project" value="UniProtKB-KW"/>
</dbReference>
<evidence type="ECO:0000256" key="16">
    <source>
        <dbReference type="HAMAP-Rule" id="MF_04006"/>
    </source>
</evidence>
<keyword evidence="2 16" id="KW-0244">Early protein</keyword>
<evidence type="ECO:0000256" key="15">
    <source>
        <dbReference type="ARBA" id="ARBA00023323"/>
    </source>
</evidence>
<keyword evidence="3 16" id="KW-1048">Host nucleus</keyword>
<keyword evidence="7 16" id="KW-0863">Zinc-finger</keyword>
<evidence type="ECO:0000256" key="3">
    <source>
        <dbReference type="ARBA" id="ARBA00022562"/>
    </source>
</evidence>
<evidence type="ECO:0000256" key="10">
    <source>
        <dbReference type="ARBA" id="ARBA00023125"/>
    </source>
</evidence>
<keyword evidence="6 16" id="KW-0479">Metal-binding</keyword>
<accession>A0A2D2ALN5</accession>
<dbReference type="GO" id="GO:0039648">
    <property type="term" value="P:symbiont-mediated perturbation of host ubiquitin-like protein modification"/>
    <property type="evidence" value="ECO:0007669"/>
    <property type="project" value="UniProtKB-UniRule"/>
</dbReference>
<keyword evidence="14 16" id="KW-0899">Viral immunoevasion</keyword>
<evidence type="ECO:0000256" key="17">
    <source>
        <dbReference type="RuleBase" id="RU363123"/>
    </source>
</evidence>
<evidence type="ECO:0000256" key="12">
    <source>
        <dbReference type="ARBA" id="ARBA00023163"/>
    </source>
</evidence>
<protein>
    <recommendedName>
        <fullName evidence="16 17">Protein E6</fullName>
    </recommendedName>
</protein>
<evidence type="ECO:0000256" key="6">
    <source>
        <dbReference type="ARBA" id="ARBA00022723"/>
    </source>
</evidence>
<dbReference type="GO" id="GO:0039502">
    <property type="term" value="P:symbiont-mediated suppression of host type I interferon-mediated signaling pathway"/>
    <property type="evidence" value="ECO:0007669"/>
    <property type="project" value="UniProtKB-UniRule"/>
</dbReference>
<comment type="subunit">
    <text evidence="16">Forms homodimers. Interacts with ubiquitin-protein ligase UBE3A/E6-AP; this interaction stimulates UBE3A ubiquitin activity. Interacts with host BAK1.</text>
</comment>
<keyword evidence="9 16" id="KW-0805">Transcription regulation</keyword>
<comment type="function">
    <text evidence="16">Plays a major role in the induction and maintenance of cellular transformation. E6 associates with host UBE3A/E6-AP ubiquitin-protein ligase and modulates its activity. Protects host keratinocytes from apoptosis by mediating the degradation of host BAK1. May also inhibit host immune response.</text>
</comment>
<dbReference type="GO" id="GO:0006351">
    <property type="term" value="P:DNA-templated transcription"/>
    <property type="evidence" value="ECO:0007669"/>
    <property type="project" value="UniProtKB-UniRule"/>
</dbReference>
<evidence type="ECO:0000256" key="7">
    <source>
        <dbReference type="ARBA" id="ARBA00022771"/>
    </source>
</evidence>
<evidence type="ECO:0000256" key="5">
    <source>
        <dbReference type="ARBA" id="ARBA00022632"/>
    </source>
</evidence>
<dbReference type="EMBL" id="MF588717">
    <property type="protein sequence ID" value="ATQ38359.1"/>
    <property type="molecule type" value="Genomic_DNA"/>
</dbReference>
<keyword evidence="13 16" id="KW-1035">Host cytoplasm</keyword>
<evidence type="ECO:0000256" key="4">
    <source>
        <dbReference type="ARBA" id="ARBA00022581"/>
    </source>
</evidence>
<dbReference type="InterPro" id="IPR038575">
    <property type="entry name" value="E6_sf"/>
</dbReference>
<gene>
    <name evidence="16 18" type="primary">E6</name>
</gene>
<keyword evidence="10 16" id="KW-0238">DNA-binding</keyword>
<keyword evidence="12 16" id="KW-0804">Transcription</keyword>
<evidence type="ECO:0000256" key="1">
    <source>
        <dbReference type="ARBA" id="ARBA00006346"/>
    </source>
</evidence>
<dbReference type="GO" id="GO:0003677">
    <property type="term" value="F:DNA binding"/>
    <property type="evidence" value="ECO:0007669"/>
    <property type="project" value="UniProtKB-UniRule"/>
</dbReference>
<dbReference type="HAMAP" id="MF_04006">
    <property type="entry name" value="HPV_E6"/>
    <property type="match status" value="1"/>
</dbReference>
<keyword evidence="11 16" id="KW-0010">Activator</keyword>
<name>A0A2D2ALN5_9PAPI</name>
<feature type="zinc finger region" evidence="16">
    <location>
        <begin position="100"/>
        <end position="136"/>
    </location>
</feature>
<proteinExistence type="inferred from homology"/>
<keyword evidence="5 16" id="KW-1090">Inhibition of host innate immune response by virus</keyword>
<evidence type="ECO:0000256" key="13">
    <source>
        <dbReference type="ARBA" id="ARBA00023200"/>
    </source>
</evidence>
<evidence type="ECO:0000256" key="8">
    <source>
        <dbReference type="ARBA" id="ARBA00022833"/>
    </source>
</evidence>
<keyword evidence="4 16" id="KW-0945">Host-virus interaction</keyword>